<dbReference type="Gene3D" id="2.60.120.200">
    <property type="match status" value="1"/>
</dbReference>
<sequence length="1022" mass="109087">MKKLLPITKRITLPEWEFDIVVAVLLFVGLVAGSMLTLSGGFPQIFADSPTSITLTTDTSYSQGTLTNTEVSGTGTSGSIQLAGSAGPDNTLYRKKLTFDNSGQSENLTNFPVLVTLSSSNFDFSKVQNDGDDIRFTDSDGSTLLDYDIESFDSNTEEAYIWVNIPQIDQSSDTDHIYMYYGNDSLTSAENPTGIWDEDYSMVYHLNESSGTTGVDSVIDSTGNTTGTPSSGISFGETGRIGSSADFSSGTGISLGSLGAPLLTDDVTISFWMNVNNYTSPSRQNPFEQAYGGWGTMTLETNSRISWFFGSNGANASPYGSHQSNNIAENGNWVYVTAVRDGTSNTYSWYKNGTYLSEGSFSTSYPNIQSRPFTIGDGYVNPLNGKIDEFRVAKQARSSDWVAASYLSDTDTFISYGSEETTIQTVGSWSSPTNSNAINLIWNSGWGDGSTGSSIAFSADVSNVSASSTITFKIRTASSPSQLNSATFQTIGVATSGTTFTATKDDLDSLGIPIEGLGTYAQIHAEFSQSNGLNPTINSFTLYYSGDDTGPESNATLVSMKSSNDGNSINENDWVSSHQPYFSWTGGADSQAGLKGYCLYLGTDAAGDPATSKGLLGTSPISLTGSTCGFIINATNIDFTTTSYKGSPWLISSTNSYYFKIKAIDNANNVSTTAESFTFKFDNTPPTNPSGLSAPQGFLRNIESFTIAWPTTGDAAALDAHSQIKGYQYMIGSSGSWHGSNHLGTGECNDILTTSPYVLDTDYDTLQTGDNTLYFRTIDTACNVSATSVTAILKYNADAPSSPQDLTVTPITNTSNSFAFSWQKPDQFQGNESGISYCYTVNALPTQTNCTFTSNTTLSADAYATQPGENIFYVVAKDEAGNINYGDFISVKFTANTPAPGIARNVDVADISVKTTENWRLAIAWDEPSNIGAGITKYDVYRSTTESSCSSVFGAFNLIGSTAGLTYSDSGLVQQDYYYCVKACDSANNCSAVSSTATGFPDGKYTEPAEIISNPTATSITT</sequence>
<evidence type="ECO:0000313" key="4">
    <source>
        <dbReference type="Proteomes" id="UP000699691"/>
    </source>
</evidence>
<name>A0A955LVF9_UNCKA</name>
<dbReference type="InterPro" id="IPR036116">
    <property type="entry name" value="FN3_sf"/>
</dbReference>
<dbReference type="SUPFAM" id="SSF49265">
    <property type="entry name" value="Fibronectin type III"/>
    <property type="match status" value="1"/>
</dbReference>
<evidence type="ECO:0000256" key="1">
    <source>
        <dbReference type="SAM" id="Phobius"/>
    </source>
</evidence>
<reference evidence="3" key="1">
    <citation type="submission" date="2020-04" db="EMBL/GenBank/DDBJ databases">
        <authorList>
            <person name="Zhang T."/>
        </authorList>
    </citation>
    <scope>NUCLEOTIDE SEQUENCE</scope>
    <source>
        <strain evidence="3">HKST-UBA02</strain>
    </source>
</reference>
<dbReference type="InterPro" id="IPR013320">
    <property type="entry name" value="ConA-like_dom_sf"/>
</dbReference>
<reference evidence="3" key="2">
    <citation type="journal article" date="2021" name="Microbiome">
        <title>Successional dynamics and alternative stable states in a saline activated sludge microbial community over 9 years.</title>
        <authorList>
            <person name="Wang Y."/>
            <person name="Ye J."/>
            <person name="Ju F."/>
            <person name="Liu L."/>
            <person name="Boyd J.A."/>
            <person name="Deng Y."/>
            <person name="Parks D.H."/>
            <person name="Jiang X."/>
            <person name="Yin X."/>
            <person name="Woodcroft B.J."/>
            <person name="Tyson G.W."/>
            <person name="Hugenholtz P."/>
            <person name="Polz M.F."/>
            <person name="Zhang T."/>
        </authorList>
    </citation>
    <scope>NUCLEOTIDE SEQUENCE</scope>
    <source>
        <strain evidence="3">HKST-UBA02</strain>
    </source>
</reference>
<accession>A0A955LVF9</accession>
<feature type="domain" description="Fibronectin type-III" evidence="2">
    <location>
        <begin position="802"/>
        <end position="900"/>
    </location>
</feature>
<evidence type="ECO:0000313" key="3">
    <source>
        <dbReference type="EMBL" id="MCA9397478.1"/>
    </source>
</evidence>
<dbReference type="InterPro" id="IPR003961">
    <property type="entry name" value="FN3_dom"/>
</dbReference>
<keyword evidence="1" id="KW-0812">Transmembrane</keyword>
<keyword evidence="1" id="KW-0472">Membrane</keyword>
<proteinExistence type="predicted"/>
<gene>
    <name evidence="3" type="ORF">KC573_01500</name>
</gene>
<dbReference type="Gene3D" id="2.60.40.10">
    <property type="entry name" value="Immunoglobulins"/>
    <property type="match status" value="2"/>
</dbReference>
<protein>
    <submittedName>
        <fullName evidence="3">DUF2341 domain-containing protein</fullName>
    </submittedName>
</protein>
<organism evidence="3 4">
    <name type="scientific">candidate division WWE3 bacterium</name>
    <dbReference type="NCBI Taxonomy" id="2053526"/>
    <lineage>
        <taxon>Bacteria</taxon>
        <taxon>Katanobacteria</taxon>
    </lineage>
</organism>
<comment type="caution">
    <text evidence="3">The sequence shown here is derived from an EMBL/GenBank/DDBJ whole genome shotgun (WGS) entry which is preliminary data.</text>
</comment>
<feature type="transmembrane region" description="Helical" evidence="1">
    <location>
        <begin position="20"/>
        <end position="42"/>
    </location>
</feature>
<dbReference type="EMBL" id="JAGQKY010000046">
    <property type="protein sequence ID" value="MCA9397478.1"/>
    <property type="molecule type" value="Genomic_DNA"/>
</dbReference>
<dbReference type="Pfam" id="PF10102">
    <property type="entry name" value="DUF2341"/>
    <property type="match status" value="1"/>
</dbReference>
<dbReference type="PROSITE" id="PS50853">
    <property type="entry name" value="FN3"/>
    <property type="match status" value="1"/>
</dbReference>
<dbReference type="Pfam" id="PF13385">
    <property type="entry name" value="Laminin_G_3"/>
    <property type="match status" value="1"/>
</dbReference>
<keyword evidence="1" id="KW-1133">Transmembrane helix</keyword>
<dbReference type="AlphaFoldDB" id="A0A955LVF9"/>
<dbReference type="Proteomes" id="UP000699691">
    <property type="component" value="Unassembled WGS sequence"/>
</dbReference>
<dbReference type="InterPro" id="IPR013783">
    <property type="entry name" value="Ig-like_fold"/>
</dbReference>
<dbReference type="SMART" id="SM00060">
    <property type="entry name" value="FN3"/>
    <property type="match status" value="2"/>
</dbReference>
<evidence type="ECO:0000259" key="2">
    <source>
        <dbReference type="PROSITE" id="PS50853"/>
    </source>
</evidence>
<feature type="non-terminal residue" evidence="3">
    <location>
        <position position="1022"/>
    </location>
</feature>
<dbReference type="InterPro" id="IPR018765">
    <property type="entry name" value="DUF2341"/>
</dbReference>
<dbReference type="SUPFAM" id="SSF49899">
    <property type="entry name" value="Concanavalin A-like lectins/glucanases"/>
    <property type="match status" value="1"/>
</dbReference>